<comment type="similarity">
    <text evidence="1 3">Belongs to the enoyl-CoA hydratase/isomerase family.</text>
</comment>
<dbReference type="PANTHER" id="PTHR11941">
    <property type="entry name" value="ENOYL-COA HYDRATASE-RELATED"/>
    <property type="match status" value="1"/>
</dbReference>
<dbReference type="STRING" id="273075.gene:9571276"/>
<dbReference type="InParanoid" id="Q9HM10"/>
<dbReference type="InterPro" id="IPR018376">
    <property type="entry name" value="Enoyl-CoA_hyd/isom_CS"/>
</dbReference>
<evidence type="ECO:0000256" key="3">
    <source>
        <dbReference type="RuleBase" id="RU003707"/>
    </source>
</evidence>
<dbReference type="PROSITE" id="PS00166">
    <property type="entry name" value="ENOYL_COA_HYDRATASE"/>
    <property type="match status" value="1"/>
</dbReference>
<dbReference type="OrthoDB" id="27846at2157"/>
<keyword evidence="5" id="KW-1185">Reference proteome</keyword>
<evidence type="ECO:0000313" key="4">
    <source>
        <dbReference type="EMBL" id="CAC11209.1"/>
    </source>
</evidence>
<dbReference type="FunCoup" id="Q9HM10">
    <property type="interactions" value="181"/>
</dbReference>
<protein>
    <submittedName>
        <fullName evidence="4">Probable 3-HYDROXYBUTYRYL-COA DEHYDRATASE</fullName>
    </submittedName>
</protein>
<reference evidence="4 5" key="1">
    <citation type="journal article" date="2000" name="Nature">
        <title>The genome sequence of the thermoacidophilic scavenger Thermoplasma acidophilum.</title>
        <authorList>
            <person name="Ruepp A."/>
            <person name="Graml W."/>
            <person name="Santos-Martinez M.L."/>
            <person name="Koretke K.K."/>
            <person name="Volker C."/>
            <person name="Mewes H.W."/>
            <person name="Frishman D."/>
            <person name="Stocker S."/>
            <person name="Lupas A.N."/>
            <person name="Baumeister W."/>
        </authorList>
    </citation>
    <scope>NUCLEOTIDE SEQUENCE [LARGE SCALE GENOMIC DNA]</scope>
    <source>
        <strain evidence="5">ATCC 25905 / DSM 1728 / JCM 9062 / NBRC 15155 / AMRC-C165</strain>
    </source>
</reference>
<name>Q9HM10_THEAC</name>
<dbReference type="GO" id="GO:0006635">
    <property type="term" value="P:fatty acid beta-oxidation"/>
    <property type="evidence" value="ECO:0007669"/>
    <property type="project" value="TreeGrafter"/>
</dbReference>
<proteinExistence type="inferred from homology"/>
<dbReference type="EnsemblBacteria" id="CAC11209">
    <property type="protein sequence ID" value="CAC11209"/>
    <property type="gene ID" value="CAC11209"/>
</dbReference>
<sequence>MTEEKYREIVVKDEDGVRVIEIRRENPLNPLTIDLLQEIDHAVRGSGKVIVLRGSDRAFSAGADINNFLTMDDRAAFRFSDLGQNVMNSIATYEKPVIAAIHGYALGGGFELALACDFRISDVNTKYGFPEVGLGIMPGFGGTQRIMELAGPSYGKYLAMTGKIIDEKEALAHGIVNMVSENYIDEAMKLARELAEKPAVSIRYIKEVMTSIGREGYELEKEKFALTFRTKDAKEGLTAFKEKRKPKFTGE</sequence>
<dbReference type="EMBL" id="AL445063">
    <property type="protein sequence ID" value="CAC11209.1"/>
    <property type="molecule type" value="Genomic_DNA"/>
</dbReference>
<evidence type="ECO:0000313" key="5">
    <source>
        <dbReference type="Proteomes" id="UP000001024"/>
    </source>
</evidence>
<dbReference type="PaxDb" id="273075-Ta0061"/>
<dbReference type="HOGENOM" id="CLU_009834_7_6_2"/>
<dbReference type="CDD" id="cd06558">
    <property type="entry name" value="crotonase-like"/>
    <property type="match status" value="1"/>
</dbReference>
<dbReference type="Pfam" id="PF00378">
    <property type="entry name" value="ECH_1"/>
    <property type="match status" value="1"/>
</dbReference>
<dbReference type="RefSeq" id="WP_010900489.1">
    <property type="nucleotide sequence ID" value="NC_002578.1"/>
</dbReference>
<dbReference type="PANTHER" id="PTHR11941:SF54">
    <property type="entry name" value="ENOYL-COA HYDRATASE, MITOCHONDRIAL"/>
    <property type="match status" value="1"/>
</dbReference>
<dbReference type="KEGG" id="tac:Ta0061"/>
<accession>Q9HM10</accession>
<gene>
    <name evidence="4" type="ordered locus">Ta0061</name>
</gene>
<dbReference type="SUPFAM" id="SSF52096">
    <property type="entry name" value="ClpP/crotonase"/>
    <property type="match status" value="1"/>
</dbReference>
<evidence type="ECO:0000256" key="2">
    <source>
        <dbReference type="ARBA" id="ARBA00023239"/>
    </source>
</evidence>
<dbReference type="AlphaFoldDB" id="Q9HM10"/>
<keyword evidence="2" id="KW-0456">Lyase</keyword>
<dbReference type="Gene3D" id="3.90.226.10">
    <property type="entry name" value="2-enoyl-CoA Hydratase, Chain A, domain 1"/>
    <property type="match status" value="1"/>
</dbReference>
<dbReference type="InterPro" id="IPR001753">
    <property type="entry name" value="Enoyl-CoA_hydra/iso"/>
</dbReference>
<dbReference type="GO" id="GO:0016836">
    <property type="term" value="F:hydro-lyase activity"/>
    <property type="evidence" value="ECO:0007669"/>
    <property type="project" value="UniProtKB-ARBA"/>
</dbReference>
<dbReference type="FunFam" id="1.10.12.10:FF:000001">
    <property type="entry name" value="Probable enoyl-CoA hydratase, mitochondrial"/>
    <property type="match status" value="1"/>
</dbReference>
<dbReference type="eggNOG" id="arCOG00239">
    <property type="taxonomic scope" value="Archaea"/>
</dbReference>
<dbReference type="InterPro" id="IPR029045">
    <property type="entry name" value="ClpP/crotonase-like_dom_sf"/>
</dbReference>
<organism evidence="4 5">
    <name type="scientific">Thermoplasma acidophilum (strain ATCC 25905 / DSM 1728 / JCM 9062 / NBRC 15155 / AMRC-C165)</name>
    <dbReference type="NCBI Taxonomy" id="273075"/>
    <lineage>
        <taxon>Archaea</taxon>
        <taxon>Methanobacteriati</taxon>
        <taxon>Thermoplasmatota</taxon>
        <taxon>Thermoplasmata</taxon>
        <taxon>Thermoplasmatales</taxon>
        <taxon>Thermoplasmataceae</taxon>
        <taxon>Thermoplasma</taxon>
    </lineage>
</organism>
<dbReference type="Proteomes" id="UP000001024">
    <property type="component" value="Chromosome"/>
</dbReference>
<evidence type="ECO:0000256" key="1">
    <source>
        <dbReference type="ARBA" id="ARBA00005254"/>
    </source>
</evidence>